<protein>
    <submittedName>
        <fullName evidence="9">TMEM43 family protein</fullName>
    </submittedName>
</protein>
<evidence type="ECO:0000256" key="4">
    <source>
        <dbReference type="ARBA" id="ARBA00022824"/>
    </source>
</evidence>
<proteinExistence type="predicted"/>
<evidence type="ECO:0000313" key="10">
    <source>
        <dbReference type="Proteomes" id="UP001595886"/>
    </source>
</evidence>
<keyword evidence="5 8" id="KW-1133">Transmembrane helix</keyword>
<organism evidence="9 10">
    <name type="scientific">Dokdonella ginsengisoli</name>
    <dbReference type="NCBI Taxonomy" id="363846"/>
    <lineage>
        <taxon>Bacteria</taxon>
        <taxon>Pseudomonadati</taxon>
        <taxon>Pseudomonadota</taxon>
        <taxon>Gammaproteobacteria</taxon>
        <taxon>Lysobacterales</taxon>
        <taxon>Rhodanobacteraceae</taxon>
        <taxon>Dokdonella</taxon>
    </lineage>
</organism>
<dbReference type="Proteomes" id="UP001595886">
    <property type="component" value="Unassembled WGS sequence"/>
</dbReference>
<comment type="caution">
    <text evidence="9">The sequence shown here is derived from an EMBL/GenBank/DDBJ whole genome shotgun (WGS) entry which is preliminary data.</text>
</comment>
<feature type="transmembrane region" description="Helical" evidence="8">
    <location>
        <begin position="12"/>
        <end position="32"/>
    </location>
</feature>
<evidence type="ECO:0000256" key="2">
    <source>
        <dbReference type="ARBA" id="ARBA00004586"/>
    </source>
</evidence>
<name>A0ABV9QQ84_9GAMM</name>
<evidence type="ECO:0000256" key="1">
    <source>
        <dbReference type="ARBA" id="ARBA00004127"/>
    </source>
</evidence>
<keyword evidence="10" id="KW-1185">Reference proteome</keyword>
<gene>
    <name evidence="9" type="ORF">ACFO6Q_02520</name>
</gene>
<evidence type="ECO:0000256" key="8">
    <source>
        <dbReference type="SAM" id="Phobius"/>
    </source>
</evidence>
<evidence type="ECO:0000256" key="7">
    <source>
        <dbReference type="SAM" id="MobiDB-lite"/>
    </source>
</evidence>
<dbReference type="Pfam" id="PF07787">
    <property type="entry name" value="TMEM43"/>
    <property type="match status" value="1"/>
</dbReference>
<comment type="subcellular location">
    <subcellularLocation>
        <location evidence="1">Endomembrane system</location>
        <topology evidence="1">Multi-pass membrane protein</topology>
    </subcellularLocation>
    <subcellularLocation>
        <location evidence="2">Endoplasmic reticulum membrane</location>
    </subcellularLocation>
</comment>
<accession>A0ABV9QQ84</accession>
<dbReference type="PANTHER" id="PTHR13416:SF2">
    <property type="entry name" value="TRANSMEMBRANE PROTEIN 43"/>
    <property type="match status" value="1"/>
</dbReference>
<evidence type="ECO:0000256" key="5">
    <source>
        <dbReference type="ARBA" id="ARBA00022989"/>
    </source>
</evidence>
<evidence type="ECO:0000256" key="3">
    <source>
        <dbReference type="ARBA" id="ARBA00022692"/>
    </source>
</evidence>
<dbReference type="RefSeq" id="WP_380018930.1">
    <property type="nucleotide sequence ID" value="NZ_JBHSHD010000003.1"/>
</dbReference>
<keyword evidence="4" id="KW-0256">Endoplasmic reticulum</keyword>
<evidence type="ECO:0000256" key="6">
    <source>
        <dbReference type="ARBA" id="ARBA00023136"/>
    </source>
</evidence>
<keyword evidence="6 8" id="KW-0472">Membrane</keyword>
<keyword evidence="3 8" id="KW-0812">Transmembrane</keyword>
<evidence type="ECO:0000313" key="9">
    <source>
        <dbReference type="EMBL" id="MFC4819180.1"/>
    </source>
</evidence>
<dbReference type="EMBL" id="JBHSHD010000003">
    <property type="protein sequence ID" value="MFC4819180.1"/>
    <property type="molecule type" value="Genomic_DNA"/>
</dbReference>
<sequence>MSVRANRGATPAQVLVGIALAAAIVALLWIGWRQSAEPAPEPVSATTEASPPTVPSDRIDPANQGRLIEVSGQLRGTDPPRDEQFGIRAQAGAIGLMRGVEMRQWEESCAQDSCKYEQVWSGELIDSSGFRERQGHQNPQRSPFDGQLFNAAELRLGAFRFDPELAAQVLFDDDSPVPLPVRASQLPPNLAATFSDREGMLYTGDPEHPAVGDVRVRYHVVGPIEVSSLRGVQDGQWLKAPPPH</sequence>
<dbReference type="PANTHER" id="PTHR13416">
    <property type="match status" value="1"/>
</dbReference>
<feature type="region of interest" description="Disordered" evidence="7">
    <location>
        <begin position="39"/>
        <end position="62"/>
    </location>
</feature>
<dbReference type="InterPro" id="IPR012430">
    <property type="entry name" value="TMEM43_fam"/>
</dbReference>
<reference evidence="10" key="1">
    <citation type="journal article" date="2019" name="Int. J. Syst. Evol. Microbiol.">
        <title>The Global Catalogue of Microorganisms (GCM) 10K type strain sequencing project: providing services to taxonomists for standard genome sequencing and annotation.</title>
        <authorList>
            <consortium name="The Broad Institute Genomics Platform"/>
            <consortium name="The Broad Institute Genome Sequencing Center for Infectious Disease"/>
            <person name="Wu L."/>
            <person name="Ma J."/>
        </authorList>
    </citation>
    <scope>NUCLEOTIDE SEQUENCE [LARGE SCALE GENOMIC DNA]</scope>
    <source>
        <strain evidence="10">CCUG 30340</strain>
    </source>
</reference>